<comment type="similarity">
    <text evidence="6">Belongs to the Hyccin family.</text>
</comment>
<dbReference type="PANTHER" id="PTHR31220">
    <property type="entry name" value="HYCCIN RELATED"/>
    <property type="match status" value="1"/>
</dbReference>
<evidence type="ECO:0008006" key="9">
    <source>
        <dbReference type="Google" id="ProtNLM"/>
    </source>
</evidence>
<dbReference type="GO" id="GO:0005829">
    <property type="term" value="C:cytosol"/>
    <property type="evidence" value="ECO:0007669"/>
    <property type="project" value="UniProtKB-SubCell"/>
</dbReference>
<evidence type="ECO:0000256" key="3">
    <source>
        <dbReference type="ARBA" id="ARBA00022475"/>
    </source>
</evidence>
<dbReference type="AlphaFoldDB" id="A0ABC8YGP4"/>
<evidence type="ECO:0000256" key="1">
    <source>
        <dbReference type="ARBA" id="ARBA00004236"/>
    </source>
</evidence>
<organism evidence="7 8">
    <name type="scientific">Urochloa decumbens</name>
    <dbReference type="NCBI Taxonomy" id="240449"/>
    <lineage>
        <taxon>Eukaryota</taxon>
        <taxon>Viridiplantae</taxon>
        <taxon>Streptophyta</taxon>
        <taxon>Embryophyta</taxon>
        <taxon>Tracheophyta</taxon>
        <taxon>Spermatophyta</taxon>
        <taxon>Magnoliopsida</taxon>
        <taxon>Liliopsida</taxon>
        <taxon>Poales</taxon>
        <taxon>Poaceae</taxon>
        <taxon>PACMAD clade</taxon>
        <taxon>Panicoideae</taxon>
        <taxon>Panicodae</taxon>
        <taxon>Paniceae</taxon>
        <taxon>Melinidinae</taxon>
        <taxon>Urochloa</taxon>
    </lineage>
</organism>
<dbReference type="GO" id="GO:0005886">
    <property type="term" value="C:plasma membrane"/>
    <property type="evidence" value="ECO:0007669"/>
    <property type="project" value="UniProtKB-SubCell"/>
</dbReference>
<evidence type="ECO:0000256" key="2">
    <source>
        <dbReference type="ARBA" id="ARBA00004514"/>
    </source>
</evidence>
<proteinExistence type="inferred from homology"/>
<protein>
    <recommendedName>
        <fullName evidence="9">Hyccin</fullName>
    </recommendedName>
</protein>
<accession>A0ABC8YGP4</accession>
<keyword evidence="3" id="KW-1003">Cell membrane</keyword>
<sequence>MPNDAPPQPIHSAKDALDALAGILGGALPGSVAAADDPAAALLNDADVASAVTGRLRGAGSGAGNDTLCRWLYDAFRAGVPELQLAVLRFVPTLAGVYMCRAVSRKPQAGFEAVLLALYAHAASQRGGGGAGEAAAETVSLPNLANPSPYHDAKVPPKGKPAELDVAVISPPLEPHGTMRATRRARIVGAVLELYHGKLAHMPISSKMDFCEFCVAWSGTPSKLDAGANKPRLPDASAAAAGGAEKWRRVPLPWELFQPVVRIVAHCLLGPSRSDELKAQAARAAECLYWRANETVDAPALLATRSLMRLSQMVEEPIPEPSFSGAIENMAELEAMRANILNTKN</sequence>
<keyword evidence="5" id="KW-0472">Membrane</keyword>
<evidence type="ECO:0000313" key="7">
    <source>
        <dbReference type="EMBL" id="CAL4944086.1"/>
    </source>
</evidence>
<dbReference type="Pfam" id="PF09790">
    <property type="entry name" value="Hyccin"/>
    <property type="match status" value="1"/>
</dbReference>
<evidence type="ECO:0000313" key="8">
    <source>
        <dbReference type="Proteomes" id="UP001497457"/>
    </source>
</evidence>
<name>A0ABC8YGP4_9POAL</name>
<keyword evidence="4" id="KW-0963">Cytoplasm</keyword>
<dbReference type="PANTHER" id="PTHR31220:SF10">
    <property type="entry name" value="HYCCIN"/>
    <property type="match status" value="1"/>
</dbReference>
<dbReference type="Proteomes" id="UP001497457">
    <property type="component" value="Chromosome 16b"/>
</dbReference>
<evidence type="ECO:0000256" key="4">
    <source>
        <dbReference type="ARBA" id="ARBA00022490"/>
    </source>
</evidence>
<evidence type="ECO:0000256" key="6">
    <source>
        <dbReference type="ARBA" id="ARBA00034482"/>
    </source>
</evidence>
<dbReference type="InterPro" id="IPR018619">
    <property type="entry name" value="Hyccin"/>
</dbReference>
<dbReference type="EMBL" id="OZ075126">
    <property type="protein sequence ID" value="CAL4944086.1"/>
    <property type="molecule type" value="Genomic_DNA"/>
</dbReference>
<evidence type="ECO:0000256" key="5">
    <source>
        <dbReference type="ARBA" id="ARBA00023136"/>
    </source>
</evidence>
<comment type="subcellular location">
    <subcellularLocation>
        <location evidence="1">Cell membrane</location>
    </subcellularLocation>
    <subcellularLocation>
        <location evidence="2">Cytoplasm</location>
        <location evidence="2">Cytosol</location>
    </subcellularLocation>
</comment>
<reference evidence="8" key="1">
    <citation type="submission" date="2024-06" db="EMBL/GenBank/DDBJ databases">
        <authorList>
            <person name="Ryan C."/>
        </authorList>
    </citation>
    <scope>NUCLEOTIDE SEQUENCE [LARGE SCALE GENOMIC DNA]</scope>
</reference>
<keyword evidence="8" id="KW-1185">Reference proteome</keyword>
<reference evidence="7 8" key="2">
    <citation type="submission" date="2024-10" db="EMBL/GenBank/DDBJ databases">
        <authorList>
            <person name="Ryan C."/>
        </authorList>
    </citation>
    <scope>NUCLEOTIDE SEQUENCE [LARGE SCALE GENOMIC DNA]</scope>
</reference>
<gene>
    <name evidence="7" type="ORF">URODEC1_LOCUS34577</name>
</gene>